<dbReference type="NCBIfam" id="TIGR02432">
    <property type="entry name" value="lysidine_TilS_N"/>
    <property type="match status" value="1"/>
</dbReference>
<gene>
    <name evidence="6 8" type="primary">tilS</name>
    <name evidence="8" type="ORF">SHM7688_01501</name>
</gene>
<sequence>MFLSPPEEALQHALDHIFGANPPDVLGVAVSGGGDSLALLDMLRRWGGAHLKVVSVNHGLRAEAAEELALVAAYAADHGLSHDSLTWAWDGVGNLQQAARDGRRIAIAQWAKEQGICCVALGHTKDDQAETFLMRLARGSGVDGLAAMAPRYEQAGITWVRPLLEVGRESLRVYLREQYITWADDPSNEDPRFDRVKARQMLSTLGTLGLTVDRLVQTADHMAREKEVAGWALIMARDTCVTHDAGDVILRRAIADTLPAALLTRLLAESLSKVSGAAYRPRFRAVQAAMQAERPMSLHGCLILPAPTGLRITREWAAIQNLRCCVTEIWDGRWQIQPPEGADVEGLHIGALSAQGLRQMEAPPSPGLPRQSLLSSPAVWCGDTLIAAPLAGLKNGWKVSLV</sequence>
<keyword evidence="4 6" id="KW-0067">ATP-binding</keyword>
<evidence type="ECO:0000313" key="9">
    <source>
        <dbReference type="Proteomes" id="UP000054823"/>
    </source>
</evidence>
<name>A0A0P1EPL7_9RHOB</name>
<evidence type="ECO:0000259" key="7">
    <source>
        <dbReference type="Pfam" id="PF01171"/>
    </source>
</evidence>
<proteinExistence type="inferred from homology"/>
<evidence type="ECO:0000256" key="1">
    <source>
        <dbReference type="ARBA" id="ARBA00022598"/>
    </source>
</evidence>
<keyword evidence="2 6" id="KW-0819">tRNA processing</keyword>
<dbReference type="Gene3D" id="3.40.50.620">
    <property type="entry name" value="HUPs"/>
    <property type="match status" value="1"/>
</dbReference>
<evidence type="ECO:0000313" key="8">
    <source>
        <dbReference type="EMBL" id="CUH52061.1"/>
    </source>
</evidence>
<reference evidence="8 9" key="1">
    <citation type="submission" date="2015-09" db="EMBL/GenBank/DDBJ databases">
        <authorList>
            <consortium name="Swine Surveillance"/>
        </authorList>
    </citation>
    <scope>NUCLEOTIDE SEQUENCE [LARGE SCALE GENOMIC DNA]</scope>
    <source>
        <strain evidence="8 9">CECT 7688</strain>
    </source>
</reference>
<organism evidence="8 9">
    <name type="scientific">Shimia marina</name>
    <dbReference type="NCBI Taxonomy" id="321267"/>
    <lineage>
        <taxon>Bacteria</taxon>
        <taxon>Pseudomonadati</taxon>
        <taxon>Pseudomonadota</taxon>
        <taxon>Alphaproteobacteria</taxon>
        <taxon>Rhodobacterales</taxon>
        <taxon>Roseobacteraceae</taxon>
    </lineage>
</organism>
<evidence type="ECO:0000256" key="5">
    <source>
        <dbReference type="ARBA" id="ARBA00048539"/>
    </source>
</evidence>
<dbReference type="InterPro" id="IPR012094">
    <property type="entry name" value="tRNA_Ile_lys_synt"/>
</dbReference>
<dbReference type="GO" id="GO:0006400">
    <property type="term" value="P:tRNA modification"/>
    <property type="evidence" value="ECO:0007669"/>
    <property type="project" value="UniProtKB-UniRule"/>
</dbReference>
<feature type="domain" description="tRNA(Ile)-lysidine/2-thiocytidine synthase N-terminal" evidence="7">
    <location>
        <begin position="27"/>
        <end position="200"/>
    </location>
</feature>
<dbReference type="CDD" id="cd01992">
    <property type="entry name" value="TilS_N"/>
    <property type="match status" value="1"/>
</dbReference>
<keyword evidence="1 6" id="KW-0436">Ligase</keyword>
<protein>
    <recommendedName>
        <fullName evidence="6">tRNA(Ile)-lysidine synthase</fullName>
        <ecNumber evidence="6">6.3.4.19</ecNumber>
    </recommendedName>
    <alternativeName>
        <fullName evidence="6">tRNA(Ile)-2-lysyl-cytidine synthase</fullName>
    </alternativeName>
    <alternativeName>
        <fullName evidence="6">tRNA(Ile)-lysidine synthetase</fullName>
    </alternativeName>
</protein>
<keyword evidence="3 6" id="KW-0547">Nucleotide-binding</keyword>
<dbReference type="GO" id="GO:0005737">
    <property type="term" value="C:cytoplasm"/>
    <property type="evidence" value="ECO:0007669"/>
    <property type="project" value="UniProtKB-SubCell"/>
</dbReference>
<accession>A0A0P1EPL7</accession>
<keyword evidence="6" id="KW-0963">Cytoplasm</keyword>
<dbReference type="Proteomes" id="UP000054823">
    <property type="component" value="Unassembled WGS sequence"/>
</dbReference>
<evidence type="ECO:0000256" key="2">
    <source>
        <dbReference type="ARBA" id="ARBA00022694"/>
    </source>
</evidence>
<comment type="catalytic activity">
    <reaction evidence="5 6">
        <text>cytidine(34) in tRNA(Ile2) + L-lysine + ATP = lysidine(34) in tRNA(Ile2) + AMP + diphosphate + H(+)</text>
        <dbReference type="Rhea" id="RHEA:43744"/>
        <dbReference type="Rhea" id="RHEA-COMP:10625"/>
        <dbReference type="Rhea" id="RHEA-COMP:10670"/>
        <dbReference type="ChEBI" id="CHEBI:15378"/>
        <dbReference type="ChEBI" id="CHEBI:30616"/>
        <dbReference type="ChEBI" id="CHEBI:32551"/>
        <dbReference type="ChEBI" id="CHEBI:33019"/>
        <dbReference type="ChEBI" id="CHEBI:82748"/>
        <dbReference type="ChEBI" id="CHEBI:83665"/>
        <dbReference type="ChEBI" id="CHEBI:456215"/>
        <dbReference type="EC" id="6.3.4.19"/>
    </reaction>
</comment>
<dbReference type="PANTHER" id="PTHR43033:SF1">
    <property type="entry name" value="TRNA(ILE)-LYSIDINE SYNTHASE-RELATED"/>
    <property type="match status" value="1"/>
</dbReference>
<dbReference type="GO" id="GO:0005524">
    <property type="term" value="F:ATP binding"/>
    <property type="evidence" value="ECO:0007669"/>
    <property type="project" value="UniProtKB-UniRule"/>
</dbReference>
<keyword evidence="9" id="KW-1185">Reference proteome</keyword>
<dbReference type="GO" id="GO:0032267">
    <property type="term" value="F:tRNA(Ile)-lysidine synthase activity"/>
    <property type="evidence" value="ECO:0007669"/>
    <property type="project" value="UniProtKB-EC"/>
</dbReference>
<evidence type="ECO:0000256" key="6">
    <source>
        <dbReference type="HAMAP-Rule" id="MF_01161"/>
    </source>
</evidence>
<dbReference type="AlphaFoldDB" id="A0A0P1EPL7"/>
<dbReference type="PANTHER" id="PTHR43033">
    <property type="entry name" value="TRNA(ILE)-LYSIDINE SYNTHASE-RELATED"/>
    <property type="match status" value="1"/>
</dbReference>
<dbReference type="InterPro" id="IPR014729">
    <property type="entry name" value="Rossmann-like_a/b/a_fold"/>
</dbReference>
<dbReference type="InterPro" id="IPR011063">
    <property type="entry name" value="TilS/TtcA_N"/>
</dbReference>
<comment type="function">
    <text evidence="6">Ligates lysine onto the cytidine present at position 34 of the AUA codon-specific tRNA(Ile) that contains the anticodon CAU, in an ATP-dependent manner. Cytidine is converted to lysidine, thus changing the amino acid specificity of the tRNA from methionine to isoleucine.</text>
</comment>
<dbReference type="OrthoDB" id="9807403at2"/>
<dbReference type="STRING" id="321267.SHM7688_01501"/>
<dbReference type="RefSeq" id="WP_083498980.1">
    <property type="nucleotide sequence ID" value="NZ_CYPW01000011.1"/>
</dbReference>
<dbReference type="HAMAP" id="MF_01161">
    <property type="entry name" value="tRNA_Ile_lys_synt"/>
    <property type="match status" value="1"/>
</dbReference>
<evidence type="ECO:0000256" key="3">
    <source>
        <dbReference type="ARBA" id="ARBA00022741"/>
    </source>
</evidence>
<dbReference type="EC" id="6.3.4.19" evidence="6"/>
<comment type="similarity">
    <text evidence="6">Belongs to the tRNA(Ile)-lysidine synthase family.</text>
</comment>
<dbReference type="Pfam" id="PF01171">
    <property type="entry name" value="ATP_bind_3"/>
    <property type="match status" value="1"/>
</dbReference>
<dbReference type="EMBL" id="CYPW01000011">
    <property type="protein sequence ID" value="CUH52061.1"/>
    <property type="molecule type" value="Genomic_DNA"/>
</dbReference>
<dbReference type="SUPFAM" id="SSF52402">
    <property type="entry name" value="Adenine nucleotide alpha hydrolases-like"/>
    <property type="match status" value="1"/>
</dbReference>
<comment type="subcellular location">
    <subcellularLocation>
        <location evidence="6">Cytoplasm</location>
    </subcellularLocation>
</comment>
<evidence type="ECO:0000256" key="4">
    <source>
        <dbReference type="ARBA" id="ARBA00022840"/>
    </source>
</evidence>
<feature type="binding site" evidence="6">
    <location>
        <begin position="31"/>
        <end position="36"/>
    </location>
    <ligand>
        <name>ATP</name>
        <dbReference type="ChEBI" id="CHEBI:30616"/>
    </ligand>
</feature>
<comment type="domain">
    <text evidence="6">The N-terminal region contains the highly conserved SGGXDS motif, predicted to be a P-loop motif involved in ATP binding.</text>
</comment>
<dbReference type="InterPro" id="IPR012795">
    <property type="entry name" value="tRNA_Ile_lys_synt_N"/>
</dbReference>